<comment type="caution">
    <text evidence="3">The sequence shown here is derived from an EMBL/GenBank/DDBJ whole genome shotgun (WGS) entry which is preliminary data.</text>
</comment>
<dbReference type="AlphaFoldDB" id="A0A059J1Z4"/>
<feature type="compositionally biased region" description="Basic and acidic residues" evidence="1">
    <location>
        <begin position="256"/>
        <end position="265"/>
    </location>
</feature>
<dbReference type="PANTHER" id="PTHR14580">
    <property type="entry name" value="MULTIPLE MYELOMA TUMOR-ASSOCIATED PROTEIN 2 FAMILY MEMBER"/>
    <property type="match status" value="1"/>
</dbReference>
<sequence length="325" mass="37621">MTDFTGSSGEVSSFNFLKNELKNEPGKALKAKATTEAPETRVSKKGKTWQRLRLLLYVASMDLVSTIRKEGSRGGQTEFKWSDVKDSSRRENYLGHSLMAPVGRWQQGRDLSWYTKGEDSDAAKKAREEEIRKVKEAEQEAIARALGLPVSVPSKSSNANLEPLGGKDVERAVLEGADDHEDVDRVKGVGFGGFTGKTPVGEVIEKLEPIGDVSSNYKQTAKTNADSRPRSDRHSERRKEHGRRDDRDRARRHRSRREDYRSDRHERKRYRSRSREAVRRQRPASRSRSRDRETRDRQSHRRRSRSPHGSQHYRDDKRYERYDRR</sequence>
<feature type="compositionally biased region" description="Basic and acidic residues" evidence="1">
    <location>
        <begin position="312"/>
        <end position="325"/>
    </location>
</feature>
<evidence type="ECO:0000259" key="2">
    <source>
        <dbReference type="Pfam" id="PF10159"/>
    </source>
</evidence>
<dbReference type="EMBL" id="AOKY01000390">
    <property type="protein sequence ID" value="KDB21911.1"/>
    <property type="molecule type" value="Genomic_DNA"/>
</dbReference>
<reference evidence="3 4" key="1">
    <citation type="submission" date="2014-02" db="EMBL/GenBank/DDBJ databases">
        <title>The Genome Sequence of Trichophyton interdigitale MR816.</title>
        <authorList>
            <consortium name="The Broad Institute Genomics Platform"/>
            <person name="Cuomo C.A."/>
            <person name="White T.C."/>
            <person name="Graser Y."/>
            <person name="Martinez-Rossi N."/>
            <person name="Heitman J."/>
            <person name="Young S.K."/>
            <person name="Zeng Q."/>
            <person name="Gargeya S."/>
            <person name="Abouelleil A."/>
            <person name="Alvarado L."/>
            <person name="Chapman S.B."/>
            <person name="Gainer-Dewar J."/>
            <person name="Goldberg J."/>
            <person name="Griggs A."/>
            <person name="Gujja S."/>
            <person name="Hansen M."/>
            <person name="Howarth C."/>
            <person name="Imamovic A."/>
            <person name="Larimer J."/>
            <person name="Martinez D."/>
            <person name="Murphy C."/>
            <person name="Pearson M.D."/>
            <person name="Persinoti G."/>
            <person name="Poon T."/>
            <person name="Priest M."/>
            <person name="Roberts A.D."/>
            <person name="Saif S."/>
            <person name="Shea T.D."/>
            <person name="Sykes S.N."/>
            <person name="Wortman J."/>
            <person name="Nusbaum C."/>
            <person name="Birren B."/>
        </authorList>
    </citation>
    <scope>NUCLEOTIDE SEQUENCE [LARGE SCALE GENOMIC DNA]</scope>
    <source>
        <strain evidence="3 4">MR816</strain>
    </source>
</reference>
<gene>
    <name evidence="3" type="ORF">H109_06176</name>
</gene>
<feature type="region of interest" description="Disordered" evidence="1">
    <location>
        <begin position="25"/>
        <end position="44"/>
    </location>
</feature>
<name>A0A059J1Z4_TRIIM</name>
<dbReference type="Proteomes" id="UP000024533">
    <property type="component" value="Unassembled WGS sequence"/>
</dbReference>
<accession>A0A059J1Z4</accession>
<feature type="region of interest" description="Disordered" evidence="1">
    <location>
        <begin position="208"/>
        <end position="325"/>
    </location>
</feature>
<feature type="compositionally biased region" description="Basic and acidic residues" evidence="1">
    <location>
        <begin position="288"/>
        <end position="297"/>
    </location>
</feature>
<feature type="compositionally biased region" description="Basic and acidic residues" evidence="1">
    <location>
        <begin position="225"/>
        <end position="249"/>
    </location>
</feature>
<dbReference type="HOGENOM" id="CLU_061193_3_0_1"/>
<evidence type="ECO:0000313" key="4">
    <source>
        <dbReference type="Proteomes" id="UP000024533"/>
    </source>
</evidence>
<protein>
    <recommendedName>
        <fullName evidence="2">Multiple myeloma tumor-associated protein 2-like N-terminal domain-containing protein</fullName>
    </recommendedName>
</protein>
<organism evidence="3 4">
    <name type="scientific">Trichophyton interdigitale (strain MR816)</name>
    <dbReference type="NCBI Taxonomy" id="1215338"/>
    <lineage>
        <taxon>Eukaryota</taxon>
        <taxon>Fungi</taxon>
        <taxon>Dikarya</taxon>
        <taxon>Ascomycota</taxon>
        <taxon>Pezizomycotina</taxon>
        <taxon>Eurotiomycetes</taxon>
        <taxon>Eurotiomycetidae</taxon>
        <taxon>Onygenales</taxon>
        <taxon>Arthrodermataceae</taxon>
        <taxon>Trichophyton</taxon>
    </lineage>
</organism>
<evidence type="ECO:0000313" key="3">
    <source>
        <dbReference type="EMBL" id="KDB21911.1"/>
    </source>
</evidence>
<evidence type="ECO:0000256" key="1">
    <source>
        <dbReference type="SAM" id="MobiDB-lite"/>
    </source>
</evidence>
<dbReference type="OMA" id="THHRVDR"/>
<dbReference type="Pfam" id="PF10159">
    <property type="entry name" value="MMtag"/>
    <property type="match status" value="1"/>
</dbReference>
<dbReference type="InterPro" id="IPR019315">
    <property type="entry name" value="MMTA2_N"/>
</dbReference>
<dbReference type="PANTHER" id="PTHR14580:SF0">
    <property type="entry name" value="MULTIPLE MYELOMA TUMOR-ASSOCIATED PROTEIN 2"/>
    <property type="match status" value="1"/>
</dbReference>
<feature type="compositionally biased region" description="Polar residues" evidence="1">
    <location>
        <begin position="213"/>
        <end position="224"/>
    </location>
</feature>
<dbReference type="OrthoDB" id="5390672at2759"/>
<feature type="domain" description="Multiple myeloma tumor-associated protein 2-like N-terminal" evidence="2">
    <location>
        <begin position="71"/>
        <end position="147"/>
    </location>
</feature>
<dbReference type="InterPro" id="IPR039207">
    <property type="entry name" value="MMTAG2-like"/>
</dbReference>
<keyword evidence="4" id="KW-1185">Reference proteome</keyword>
<proteinExistence type="predicted"/>